<dbReference type="Pfam" id="PF21834">
    <property type="entry name" value="DUF6894"/>
    <property type="match status" value="1"/>
</dbReference>
<dbReference type="InterPro" id="IPR054189">
    <property type="entry name" value="DUF6894"/>
</dbReference>
<keyword evidence="3" id="KW-1185">Reference proteome</keyword>
<evidence type="ECO:0000313" key="2">
    <source>
        <dbReference type="EMBL" id="USQ98020.1"/>
    </source>
</evidence>
<organism evidence="2 3">
    <name type="scientific">Caulobacter segnis</name>
    <dbReference type="NCBI Taxonomy" id="88688"/>
    <lineage>
        <taxon>Bacteria</taxon>
        <taxon>Pseudomonadati</taxon>
        <taxon>Pseudomonadota</taxon>
        <taxon>Alphaproteobacteria</taxon>
        <taxon>Caulobacterales</taxon>
        <taxon>Caulobacteraceae</taxon>
        <taxon>Caulobacter</taxon>
    </lineage>
</organism>
<accession>A0ABY4ZZU7</accession>
<reference evidence="2 3" key="1">
    <citation type="submission" date="2022-04" db="EMBL/GenBank/DDBJ databases">
        <title>Genome sequence of soybean root-associated Caulobacter segnis RL271.</title>
        <authorList>
            <person name="Longley R."/>
            <person name="Bonito G."/>
            <person name="Trigodet F."/>
            <person name="Crosson S."/>
            <person name="Fiebig A."/>
        </authorList>
    </citation>
    <scope>NUCLEOTIDE SEQUENCE [LARGE SCALE GENOMIC DNA]</scope>
    <source>
        <strain evidence="2 3">RL271</strain>
    </source>
</reference>
<feature type="domain" description="DUF6894" evidence="1">
    <location>
        <begin position="4"/>
        <end position="66"/>
    </location>
</feature>
<evidence type="ECO:0000259" key="1">
    <source>
        <dbReference type="Pfam" id="PF21834"/>
    </source>
</evidence>
<dbReference type="EMBL" id="CP096040">
    <property type="protein sequence ID" value="USQ98020.1"/>
    <property type="molecule type" value="Genomic_DNA"/>
</dbReference>
<proteinExistence type="predicted"/>
<protein>
    <recommendedName>
        <fullName evidence="1">DUF6894 domain-containing protein</fullName>
    </recommendedName>
</protein>
<name>A0ABY4ZZU7_9CAUL</name>
<gene>
    <name evidence="2" type="ORF">MZV50_10970</name>
</gene>
<sequence>MTSYHFDIVSDGATTTEIVEAFDDDAAIRQALLLVSEIVRDHALSNDGAVTVRLSVRDEANMVIWSGSASGDQGG</sequence>
<dbReference type="Proteomes" id="UP001057520">
    <property type="component" value="Chromosome"/>
</dbReference>
<evidence type="ECO:0000313" key="3">
    <source>
        <dbReference type="Proteomes" id="UP001057520"/>
    </source>
</evidence>